<comment type="function">
    <text evidence="6">Catalyzes the ATP-dependent conversion of 5-aminoimidazole ribonucleotide (AIR) and HCO(3)- to N5-carboxyaminoimidazole ribonucleotide (N5-CAIR).</text>
</comment>
<dbReference type="GO" id="GO:0046872">
    <property type="term" value="F:metal ion binding"/>
    <property type="evidence" value="ECO:0007669"/>
    <property type="project" value="InterPro"/>
</dbReference>
<dbReference type="Gene3D" id="3.30.470.20">
    <property type="entry name" value="ATP-grasp fold, B domain"/>
    <property type="match status" value="1"/>
</dbReference>
<dbReference type="GO" id="GO:0004638">
    <property type="term" value="F:phosphoribosylaminoimidazole carboxylase activity"/>
    <property type="evidence" value="ECO:0007669"/>
    <property type="project" value="InterPro"/>
</dbReference>
<evidence type="ECO:0000313" key="9">
    <source>
        <dbReference type="Proteomes" id="UP000001283"/>
    </source>
</evidence>
<dbReference type="KEGG" id="bmh:BMWSH_4957"/>
<dbReference type="EC" id="6.3.4.18" evidence="5 6"/>
<proteinExistence type="inferred from homology"/>
<evidence type="ECO:0000256" key="3">
    <source>
        <dbReference type="ARBA" id="ARBA00022755"/>
    </source>
</evidence>
<dbReference type="GO" id="GO:0006189">
    <property type="term" value="P:'de novo' IMP biosynthetic process"/>
    <property type="evidence" value="ECO:0007669"/>
    <property type="project" value="UniProtKB-UniRule"/>
</dbReference>
<dbReference type="Gene3D" id="3.30.1490.20">
    <property type="entry name" value="ATP-grasp fold, A domain"/>
    <property type="match status" value="1"/>
</dbReference>
<evidence type="ECO:0000313" key="8">
    <source>
        <dbReference type="EMBL" id="AEN91835.1"/>
    </source>
</evidence>
<feature type="binding site" evidence="5">
    <location>
        <begin position="156"/>
        <end position="162"/>
    </location>
    <ligand>
        <name>ATP</name>
        <dbReference type="ChEBI" id="CHEBI:30616"/>
    </ligand>
</feature>
<dbReference type="InterPro" id="IPR040686">
    <property type="entry name" value="PurK_C"/>
</dbReference>
<keyword evidence="1 5" id="KW-0436">Ligase</keyword>
<dbReference type="FunFam" id="3.30.470.20:FF:000029">
    <property type="entry name" value="N5-carboxyaminoimidazole ribonucleotide synthase"/>
    <property type="match status" value="1"/>
</dbReference>
<evidence type="ECO:0000256" key="1">
    <source>
        <dbReference type="ARBA" id="ARBA00022598"/>
    </source>
</evidence>
<evidence type="ECO:0000256" key="6">
    <source>
        <dbReference type="RuleBase" id="RU361200"/>
    </source>
</evidence>
<dbReference type="NCBIfam" id="NF004679">
    <property type="entry name" value="PRK06019.1-5"/>
    <property type="match status" value="1"/>
</dbReference>
<comment type="caution">
    <text evidence="5">Lacks conserved residue(s) required for the propagation of feature annotation.</text>
</comment>
<feature type="binding site" evidence="5">
    <location>
        <position position="151"/>
    </location>
    <ligand>
        <name>ATP</name>
        <dbReference type="ChEBI" id="CHEBI:30616"/>
    </ligand>
</feature>
<reference evidence="8 9" key="1">
    <citation type="journal article" date="2011" name="J. Bacteriol.">
        <title>Complete genome sequence of the industrial strain Bacillus megaterium WSH-002.</title>
        <authorList>
            <person name="Liu L."/>
            <person name="Li Y."/>
            <person name="Zhang J."/>
            <person name="Zou W."/>
            <person name="Zhou Z."/>
            <person name="Liu J."/>
            <person name="Li X."/>
            <person name="Wang L."/>
            <person name="Chen J."/>
        </authorList>
    </citation>
    <scope>NUCLEOTIDE SEQUENCE [LARGE SCALE GENOMIC DNA]</scope>
    <source>
        <strain evidence="8 9">WSH-002</strain>
    </source>
</reference>
<comment type="subunit">
    <text evidence="5 6">Homodimer.</text>
</comment>
<dbReference type="HAMAP" id="MF_01928">
    <property type="entry name" value="PurK"/>
    <property type="match status" value="1"/>
</dbReference>
<dbReference type="EMBL" id="CP003017">
    <property type="protein sequence ID" value="AEN91835.1"/>
    <property type="molecule type" value="Genomic_DNA"/>
</dbReference>
<dbReference type="FunFam" id="3.30.1490.20:FF:000015">
    <property type="entry name" value="N5-carboxyaminoimidazole ribonucleotide synthase"/>
    <property type="match status" value="1"/>
</dbReference>
<dbReference type="GO" id="GO:0005524">
    <property type="term" value="F:ATP binding"/>
    <property type="evidence" value="ECO:0007669"/>
    <property type="project" value="UniProtKB-UniRule"/>
</dbReference>
<feature type="binding site" evidence="5">
    <location>
        <position position="111"/>
    </location>
    <ligand>
        <name>ATP</name>
        <dbReference type="ChEBI" id="CHEBI:30616"/>
    </ligand>
</feature>
<dbReference type="Pfam" id="PF02222">
    <property type="entry name" value="ATP-grasp"/>
    <property type="match status" value="1"/>
</dbReference>
<gene>
    <name evidence="5 6 8" type="primary">purK</name>
    <name evidence="8" type="ORF">BMWSH_4957</name>
</gene>
<dbReference type="SUPFAM" id="SSF56059">
    <property type="entry name" value="Glutathione synthetase ATP-binding domain-like"/>
    <property type="match status" value="1"/>
</dbReference>
<keyword evidence="3 5" id="KW-0658">Purine biosynthesis</keyword>
<comment type="pathway">
    <text evidence="5 6">Purine metabolism; IMP biosynthesis via de novo pathway; 5-amino-1-(5-phospho-D-ribosyl)imidazole-4-carboxylate from 5-amino-1-(5-phospho-D-ribosyl)imidazole (N5-CAIR route): step 1/2.</text>
</comment>
<dbReference type="InterPro" id="IPR011054">
    <property type="entry name" value="Rudment_hybrid_motif"/>
</dbReference>
<comment type="function">
    <text evidence="5">Catalyzes the ATP-dependent conversion of 5-aminoimidazole ribonucleotide (AIR) and HCO(3)(-) to N5-carboxyaminoimidazole ribonucleotide (N5-CAIR).</text>
</comment>
<organism evidence="8 9">
    <name type="scientific">Priestia megaterium (strain WSH-002)</name>
    <name type="common">Bacillus megaterium</name>
    <dbReference type="NCBI Taxonomy" id="1006007"/>
    <lineage>
        <taxon>Bacteria</taxon>
        <taxon>Bacillati</taxon>
        <taxon>Bacillota</taxon>
        <taxon>Bacilli</taxon>
        <taxon>Bacillales</taxon>
        <taxon>Bacillaceae</taxon>
        <taxon>Priestia</taxon>
    </lineage>
</organism>
<dbReference type="GO" id="GO:0034028">
    <property type="term" value="F:5-(carboxyamino)imidazole ribonucleotide synthase activity"/>
    <property type="evidence" value="ECO:0007669"/>
    <property type="project" value="UniProtKB-UniRule"/>
</dbReference>
<evidence type="ECO:0000259" key="7">
    <source>
        <dbReference type="PROSITE" id="PS50975"/>
    </source>
</evidence>
<dbReference type="SUPFAM" id="SSF51246">
    <property type="entry name" value="Rudiment single hybrid motif"/>
    <property type="match status" value="1"/>
</dbReference>
<dbReference type="InterPro" id="IPR011761">
    <property type="entry name" value="ATP-grasp"/>
</dbReference>
<keyword evidence="2 5" id="KW-0547">Nucleotide-binding</keyword>
<dbReference type="PANTHER" id="PTHR11609:SF5">
    <property type="entry name" value="PHOSPHORIBOSYLAMINOIMIDAZOLE CARBOXYLASE"/>
    <property type="match status" value="1"/>
</dbReference>
<dbReference type="Pfam" id="PF22660">
    <property type="entry name" value="RS_preATP-grasp-like"/>
    <property type="match status" value="1"/>
</dbReference>
<dbReference type="FunFam" id="3.40.50.20:FF:000016">
    <property type="entry name" value="N5-carboxyaminoimidazole ribonucleotide synthase"/>
    <property type="match status" value="1"/>
</dbReference>
<name>A0A8D3X4U9_PRIMW</name>
<feature type="domain" description="ATP-grasp" evidence="7">
    <location>
        <begin position="115"/>
        <end position="301"/>
    </location>
</feature>
<dbReference type="AlphaFoldDB" id="A0A8D3X4U9"/>
<dbReference type="PROSITE" id="PS50975">
    <property type="entry name" value="ATP_GRASP"/>
    <property type="match status" value="1"/>
</dbReference>
<dbReference type="SUPFAM" id="SSF52440">
    <property type="entry name" value="PreATP-grasp domain"/>
    <property type="match status" value="1"/>
</dbReference>
<comment type="similarity">
    <text evidence="5 6">Belongs to the PurK/PurT family.</text>
</comment>
<dbReference type="InterPro" id="IPR005875">
    <property type="entry name" value="PurK"/>
</dbReference>
<dbReference type="GO" id="GO:0005829">
    <property type="term" value="C:cytosol"/>
    <property type="evidence" value="ECO:0007669"/>
    <property type="project" value="TreeGrafter"/>
</dbReference>
<feature type="binding site" evidence="5">
    <location>
        <position position="217"/>
    </location>
    <ligand>
        <name>ATP</name>
        <dbReference type="ChEBI" id="CHEBI:30616"/>
    </ligand>
</feature>
<dbReference type="Gene3D" id="3.40.50.20">
    <property type="match status" value="1"/>
</dbReference>
<evidence type="ECO:0000256" key="4">
    <source>
        <dbReference type="ARBA" id="ARBA00022840"/>
    </source>
</evidence>
<dbReference type="NCBIfam" id="TIGR01161">
    <property type="entry name" value="purK"/>
    <property type="match status" value="1"/>
</dbReference>
<keyword evidence="4 5" id="KW-0067">ATP-binding</keyword>
<evidence type="ECO:0000256" key="2">
    <source>
        <dbReference type="ARBA" id="ARBA00022741"/>
    </source>
</evidence>
<dbReference type="PANTHER" id="PTHR11609">
    <property type="entry name" value="PURINE BIOSYNTHESIS PROTEIN 6/7, PUR6/7"/>
    <property type="match status" value="1"/>
</dbReference>
<dbReference type="Pfam" id="PF17769">
    <property type="entry name" value="PurK_C"/>
    <property type="match status" value="1"/>
</dbReference>
<dbReference type="NCBIfam" id="NF004676">
    <property type="entry name" value="PRK06019.1-2"/>
    <property type="match status" value="1"/>
</dbReference>
<dbReference type="UniPathway" id="UPA00074">
    <property type="reaction ID" value="UER00942"/>
</dbReference>
<accession>A0A8D3X4U9</accession>
<comment type="catalytic activity">
    <reaction evidence="5 6">
        <text>5-amino-1-(5-phospho-beta-D-ribosyl)imidazole + hydrogencarbonate + ATP = 5-carboxyamino-1-(5-phospho-D-ribosyl)imidazole + ADP + phosphate + 2 H(+)</text>
        <dbReference type="Rhea" id="RHEA:19317"/>
        <dbReference type="ChEBI" id="CHEBI:15378"/>
        <dbReference type="ChEBI" id="CHEBI:17544"/>
        <dbReference type="ChEBI" id="CHEBI:30616"/>
        <dbReference type="ChEBI" id="CHEBI:43474"/>
        <dbReference type="ChEBI" id="CHEBI:58730"/>
        <dbReference type="ChEBI" id="CHEBI:137981"/>
        <dbReference type="ChEBI" id="CHEBI:456216"/>
        <dbReference type="EC" id="6.3.4.18"/>
    </reaction>
</comment>
<sequence>MINLSNLLIPPGKTIGIVGGGQLGRMIALSAKEMGYYIAVLEPTEDSPCGQVADIKVIGNYDDRKAVEQLAEVSDVITYEFENVDVEMMKWLETKCYVPQGSHLLAVTQNRRLEKEMITKLNLDVPDYAIVTTEEELLKAVETIGYPCVVKTCRGGYDGKGQVLVKNENNIREAAELLAQSECIVEQWMNLDKEVSVIVHRNAKGETVCLPVAENIHKHHILHQTIVPARITADQEAKALQYAQEIAKGLDLVGTLAVEMFLTKEGQIYINEMAPRPHNSGHYSINACDLSQFQQHVRAICNWTLAQPTLLKPAVMVNLLGEHIENTMAKIECLDDMHLHLYGKKVAKEKRKMGHITVLADKIDEAIEKAESLGIWERTEEVTT</sequence>
<evidence type="ECO:0000256" key="5">
    <source>
        <dbReference type="HAMAP-Rule" id="MF_01928"/>
    </source>
</evidence>
<dbReference type="InterPro" id="IPR054350">
    <property type="entry name" value="PurT/PurK_preATP-grasp"/>
</dbReference>
<dbReference type="Proteomes" id="UP000001283">
    <property type="component" value="Chromosome"/>
</dbReference>
<dbReference type="InterPro" id="IPR016185">
    <property type="entry name" value="PreATP-grasp_dom_sf"/>
</dbReference>
<protein>
    <recommendedName>
        <fullName evidence="5 6">N5-carboxyaminoimidazole ribonucleotide synthase</fullName>
        <shortName evidence="5 6">N5-CAIR synthase</shortName>
        <ecNumber evidence="5 6">6.3.4.18</ecNumber>
    </recommendedName>
    <alternativeName>
        <fullName evidence="5 6">5-(carboxyamino)imidazole ribonucleotide synthetase</fullName>
    </alternativeName>
</protein>
<dbReference type="InterPro" id="IPR003135">
    <property type="entry name" value="ATP-grasp_carboxylate-amine"/>
</dbReference>
<feature type="binding site" evidence="5">
    <location>
        <begin position="271"/>
        <end position="272"/>
    </location>
    <ligand>
        <name>ATP</name>
        <dbReference type="ChEBI" id="CHEBI:30616"/>
    </ligand>
</feature>
<dbReference type="NCBIfam" id="NF004675">
    <property type="entry name" value="PRK06019.1-1"/>
    <property type="match status" value="1"/>
</dbReference>
<feature type="binding site" evidence="5">
    <location>
        <position position="194"/>
    </location>
    <ligand>
        <name>ATP</name>
        <dbReference type="ChEBI" id="CHEBI:30616"/>
    </ligand>
</feature>
<dbReference type="InterPro" id="IPR013815">
    <property type="entry name" value="ATP_grasp_subdomain_1"/>
</dbReference>